<reference evidence="3" key="1">
    <citation type="submission" date="2025-08" db="UniProtKB">
        <authorList>
            <consortium name="RefSeq"/>
        </authorList>
    </citation>
    <scope>IDENTIFICATION</scope>
    <source>
        <tissue evidence="3">Young leaves</tissue>
    </source>
</reference>
<accession>A0A8B8J2R8</accession>
<protein>
    <submittedName>
        <fullName evidence="3">Uncharacterized protein LOC103704441 isoform X1</fullName>
    </submittedName>
</protein>
<feature type="region of interest" description="Disordered" evidence="1">
    <location>
        <begin position="189"/>
        <end position="221"/>
    </location>
</feature>
<feature type="compositionally biased region" description="Basic and acidic residues" evidence="1">
    <location>
        <begin position="482"/>
        <end position="494"/>
    </location>
</feature>
<organism evidence="2 3">
    <name type="scientific">Phoenix dactylifera</name>
    <name type="common">Date palm</name>
    <dbReference type="NCBI Taxonomy" id="42345"/>
    <lineage>
        <taxon>Eukaryota</taxon>
        <taxon>Viridiplantae</taxon>
        <taxon>Streptophyta</taxon>
        <taxon>Embryophyta</taxon>
        <taxon>Tracheophyta</taxon>
        <taxon>Spermatophyta</taxon>
        <taxon>Magnoliopsida</taxon>
        <taxon>Liliopsida</taxon>
        <taxon>Arecaceae</taxon>
        <taxon>Coryphoideae</taxon>
        <taxon>Phoeniceae</taxon>
        <taxon>Phoenix</taxon>
    </lineage>
</organism>
<keyword evidence="2" id="KW-1185">Reference proteome</keyword>
<dbReference type="AlphaFoldDB" id="A0A8B8J2R8"/>
<name>A0A8B8J2R8_PHODC</name>
<evidence type="ECO:0000256" key="1">
    <source>
        <dbReference type="SAM" id="MobiDB-lite"/>
    </source>
</evidence>
<evidence type="ECO:0000313" key="3">
    <source>
        <dbReference type="RefSeq" id="XP_026659375.2"/>
    </source>
</evidence>
<feature type="region of interest" description="Disordered" evidence="1">
    <location>
        <begin position="1000"/>
        <end position="1029"/>
    </location>
</feature>
<dbReference type="GeneID" id="103704441"/>
<sequence>MSDLNENVSSSWSWCYEDNMLSGHLYSGFMLRPVNEYSEYDKQMLKQTMLEHEAIFRKQVYELHRLYRIQRDLMDEHQKDGLYRNSVPSVTSQSNSFSSQMPCEGTKKIWQMSHLPVANTSYDRAPFASTDGIRSSLSFLKESNLQSGPISIKNGVSIKDGELLDSKLQKFPRRMLNLQLPADVYIDGEDSERSGKKSFADSSSRVTVPPGRTFGSDPENDLKLTLGTSEGLNCKKDNMVPDSWTQNSLSAHSLADLHKPIKDIWFEGGEANSTSTHFLGLRTNSEKNQGHQLSTRFNTNVLGLHGAFSKDRHGDEGSSSNFLLADKEEIRQEWPFFNSESGQRRSSTVFFSPSLSDDKFLMSSDTIHLKLKNSHGIVLPQQNKTDTWFRQRPTYGIETSGSTHLATSKSSAEIFPSMPSFSILPQTDSTTAPSLVSSWTKPVNCINHIPVAVRAPPCFNGSTTLSMQNRISNVTIKNIGTDREKWQTSRDSNSRPRVGSEASPYLNRSLDDFGLDSKCAPCLQLPSITFGKPNQNDTGDGSAYGNSIGHGPQKCSKDLQCTDVKSPKDVNLNPALPDGIQTDLTAQQHVVVCNLEQKFEESSKGISWLSKKPACDESIDLEKHASQMELGFTHGHSQLMSSSHIVAPKSDRKQDKESGLSLCNPQGSTSILQDMEISVQKNEISDDFSSRRILGFPILEKVQQGAVSRQECSLTDESMCIEKDIRFTDLTCDMKERSSEKPISIGSSITEKWSENISMSFRDHINLNAELTCMDDPRLSEFSPKSEAAGPLPLPVQRVSEKVASENNLEAPISQEEGNILSHHRSTPPSKTDGSQQTECSHDKFVREAAENIVAMSVDIYSHLEEITCHPLPPGQWNTLFWLAQVVSSNADKGVPRSGGDGRYESSDDNGLDSFEAMTLKLKEIKVDNCCCKPKEFENRKEGETGAASLLLMRPRRGQARRRRQKRDFQKDILPGLASLSRHEVAEDLQTIGGLMKASGKSWKTGLTRRDAGRNGLHSQAKGRRQPRSFVVTLSDTQISSPPVDPINTDLEVDGRNMIGWGRTTRRCRRPRCPPGNVSSPLTVPYSH</sequence>
<evidence type="ECO:0000313" key="2">
    <source>
        <dbReference type="Proteomes" id="UP000228380"/>
    </source>
</evidence>
<dbReference type="Proteomes" id="UP000228380">
    <property type="component" value="Unplaced"/>
</dbReference>
<dbReference type="InterPro" id="IPR008581">
    <property type="entry name" value="DUF863_pln"/>
</dbReference>
<dbReference type="PANTHER" id="PTHR33167:SF4">
    <property type="entry name" value="TRANSCRIPTION FACTOR, PUTATIVE (DUF863)-RELATED"/>
    <property type="match status" value="1"/>
</dbReference>
<feature type="region of interest" description="Disordered" evidence="1">
    <location>
        <begin position="646"/>
        <end position="667"/>
    </location>
</feature>
<gene>
    <name evidence="3" type="primary">LOC103704441</name>
</gene>
<dbReference type="PANTHER" id="PTHR33167">
    <property type="entry name" value="TRANSCRIPTION FACTOR, PUTATIVE (DUF863)-RELATED"/>
    <property type="match status" value="1"/>
</dbReference>
<feature type="region of interest" description="Disordered" evidence="1">
    <location>
        <begin position="811"/>
        <end position="840"/>
    </location>
</feature>
<dbReference type="RefSeq" id="XP_026659375.2">
    <property type="nucleotide sequence ID" value="XM_026803574.2"/>
</dbReference>
<dbReference type="Pfam" id="PF05904">
    <property type="entry name" value="DUF863"/>
    <property type="match status" value="1"/>
</dbReference>
<proteinExistence type="predicted"/>
<feature type="compositionally biased region" description="Basic and acidic residues" evidence="1">
    <location>
        <begin position="649"/>
        <end position="658"/>
    </location>
</feature>
<feature type="region of interest" description="Disordered" evidence="1">
    <location>
        <begin position="482"/>
        <end position="503"/>
    </location>
</feature>
<feature type="compositionally biased region" description="Polar residues" evidence="1">
    <location>
        <begin position="827"/>
        <end position="839"/>
    </location>
</feature>
<dbReference type="OrthoDB" id="630817at2759"/>